<feature type="domain" description="Beta-ketoacyl-[acyl-carrier-protein] synthase III N-terminal" evidence="9">
    <location>
        <begin position="118"/>
        <end position="194"/>
    </location>
</feature>
<dbReference type="Pfam" id="PF08545">
    <property type="entry name" value="ACP_syn_III"/>
    <property type="match status" value="1"/>
</dbReference>
<dbReference type="Pfam" id="PF08541">
    <property type="entry name" value="ACP_syn_III_C"/>
    <property type="match status" value="1"/>
</dbReference>
<dbReference type="InterPro" id="IPR004655">
    <property type="entry name" value="FabH"/>
</dbReference>
<dbReference type="GO" id="GO:0006633">
    <property type="term" value="P:fatty acid biosynthetic process"/>
    <property type="evidence" value="ECO:0007669"/>
    <property type="project" value="UniProtKB-KW"/>
</dbReference>
<dbReference type="PANTHER" id="PTHR43091:SF1">
    <property type="entry name" value="BETA-KETOACYL-[ACYL-CARRIER-PROTEIN] SYNTHASE III, CHLOROPLASTIC"/>
    <property type="match status" value="1"/>
</dbReference>
<dbReference type="NCBIfam" id="TIGR00747">
    <property type="entry name" value="fabH"/>
    <property type="match status" value="1"/>
</dbReference>
<reference evidence="10" key="1">
    <citation type="submission" date="2020-05" db="EMBL/GenBank/DDBJ databases">
        <authorList>
            <person name="Chiriac C."/>
            <person name="Salcher M."/>
            <person name="Ghai R."/>
            <person name="Kavagutti S V."/>
        </authorList>
    </citation>
    <scope>NUCLEOTIDE SEQUENCE</scope>
</reference>
<dbReference type="GO" id="GO:0004315">
    <property type="term" value="F:3-oxoacyl-[acyl-carrier-protein] synthase activity"/>
    <property type="evidence" value="ECO:0007669"/>
    <property type="project" value="InterPro"/>
</dbReference>
<feature type="domain" description="Beta-ketoacyl-[acyl-carrier-protein] synthase III C-terminal" evidence="8">
    <location>
        <begin position="248"/>
        <end position="336"/>
    </location>
</feature>
<proteinExistence type="inferred from homology"/>
<accession>A0A6J7KUH7</accession>
<gene>
    <name evidence="10" type="ORF">UFOPK3773_01817</name>
</gene>
<keyword evidence="6" id="KW-0443">Lipid metabolism</keyword>
<evidence type="ECO:0000256" key="1">
    <source>
        <dbReference type="ARBA" id="ARBA00005189"/>
    </source>
</evidence>
<dbReference type="CDD" id="cd00830">
    <property type="entry name" value="KAS_III"/>
    <property type="match status" value="1"/>
</dbReference>
<protein>
    <submittedName>
        <fullName evidence="10">Unannotated protein</fullName>
    </submittedName>
</protein>
<name>A0A6J7KUH7_9ZZZZ</name>
<dbReference type="SUPFAM" id="SSF53901">
    <property type="entry name" value="Thiolase-like"/>
    <property type="match status" value="1"/>
</dbReference>
<evidence type="ECO:0000313" key="10">
    <source>
        <dbReference type="EMBL" id="CAB4958039.1"/>
    </source>
</evidence>
<evidence type="ECO:0000256" key="7">
    <source>
        <dbReference type="ARBA" id="ARBA00023160"/>
    </source>
</evidence>
<keyword evidence="3" id="KW-0444">Lipid biosynthesis</keyword>
<dbReference type="InterPro" id="IPR013751">
    <property type="entry name" value="ACP_syn_III_N"/>
</dbReference>
<evidence type="ECO:0000256" key="2">
    <source>
        <dbReference type="ARBA" id="ARBA00008642"/>
    </source>
</evidence>
<comment type="pathway">
    <text evidence="1">Lipid metabolism.</text>
</comment>
<dbReference type="Gene3D" id="3.40.47.10">
    <property type="match status" value="2"/>
</dbReference>
<evidence type="ECO:0000259" key="8">
    <source>
        <dbReference type="Pfam" id="PF08541"/>
    </source>
</evidence>
<evidence type="ECO:0000256" key="5">
    <source>
        <dbReference type="ARBA" id="ARBA00022832"/>
    </source>
</evidence>
<organism evidence="10">
    <name type="scientific">freshwater metagenome</name>
    <dbReference type="NCBI Taxonomy" id="449393"/>
    <lineage>
        <taxon>unclassified sequences</taxon>
        <taxon>metagenomes</taxon>
        <taxon>ecological metagenomes</taxon>
    </lineage>
</organism>
<keyword evidence="7" id="KW-0275">Fatty acid biosynthesis</keyword>
<dbReference type="PANTHER" id="PTHR43091">
    <property type="entry name" value="3-OXOACYL-[ACYL-CARRIER-PROTEIN] SYNTHASE"/>
    <property type="match status" value="1"/>
</dbReference>
<dbReference type="EMBL" id="CAFBNF010000248">
    <property type="protein sequence ID" value="CAB4958039.1"/>
    <property type="molecule type" value="Genomic_DNA"/>
</dbReference>
<dbReference type="AlphaFoldDB" id="A0A6J7KUH7"/>
<sequence>MSRPITVRRGPDFARFVGVGHYRPQRVVTNDEICTMMDSSDQWIRERSGIIERRWAATDESVVDMAAIAGANALAAAGVDASDVGTVLCATVTHPYQTPSAAVEIAERLGARAAGSTDLSSACAGFAYGVGIADALIRTGTSEYVLVVGVEKLTDFVDPSDRSTGFIFADAAGAAVIGPSDVAAIGPTLWGGDGTQTEAIILDPDWVTHRKLIAAQIETPWPRLQMQGQAVFRWAVGDIPRVALAAVEAAGLTVDDLDVFIPHQANMRITDSMVRTLKLPERVVVARDIATSGNTSGASIPLAMSRMLEAGEIESGQTALLIGFGAGLSYAAQVVTIP</sequence>
<evidence type="ECO:0000256" key="6">
    <source>
        <dbReference type="ARBA" id="ARBA00023098"/>
    </source>
</evidence>
<dbReference type="InterPro" id="IPR016039">
    <property type="entry name" value="Thiolase-like"/>
</dbReference>
<dbReference type="NCBIfam" id="NF006829">
    <property type="entry name" value="PRK09352.1"/>
    <property type="match status" value="1"/>
</dbReference>
<dbReference type="HAMAP" id="MF_01815">
    <property type="entry name" value="FabH"/>
    <property type="match status" value="1"/>
</dbReference>
<keyword evidence="5" id="KW-0276">Fatty acid metabolism</keyword>
<evidence type="ECO:0000256" key="4">
    <source>
        <dbReference type="ARBA" id="ARBA00022679"/>
    </source>
</evidence>
<evidence type="ECO:0000256" key="3">
    <source>
        <dbReference type="ARBA" id="ARBA00022516"/>
    </source>
</evidence>
<evidence type="ECO:0000259" key="9">
    <source>
        <dbReference type="Pfam" id="PF08545"/>
    </source>
</evidence>
<comment type="similarity">
    <text evidence="2">Belongs to the thiolase-like superfamily. FabH family.</text>
</comment>
<keyword evidence="4" id="KW-0808">Transferase</keyword>
<dbReference type="InterPro" id="IPR013747">
    <property type="entry name" value="ACP_syn_III_C"/>
</dbReference>